<keyword evidence="2" id="KW-0597">Phosphoprotein</keyword>
<evidence type="ECO:0000256" key="1">
    <source>
        <dbReference type="ARBA" id="ARBA00022450"/>
    </source>
</evidence>
<comment type="caution">
    <text evidence="4">The sequence shown here is derived from an EMBL/GenBank/DDBJ whole genome shotgun (WGS) entry which is preliminary data.</text>
</comment>
<dbReference type="Gene3D" id="3.40.50.12780">
    <property type="entry name" value="N-terminal domain of ligase-like"/>
    <property type="match status" value="1"/>
</dbReference>
<dbReference type="EMBL" id="BAAAMJ010000042">
    <property type="protein sequence ID" value="GAA1925297.1"/>
    <property type="molecule type" value="Genomic_DNA"/>
</dbReference>
<sequence length="395" mass="42401">MTMAAGSIGRLPVPEVLAHADRLARTGGPSVPQGARELADLPVTGPAEVLGISRNAAERHGALLLSSGGTTGEPKLTFVPHHQAVERLSARWRPLVPGSIMLNAFNAGRMWASHYYMQRLAEHSGATVIPFGPLTAEDAMAWAPRLARIGVTAVAGTPTGLADLAEGVLAAGAELPVKTVIWMAEPWTDTKRDAVTRAFPQAGFWGNYGSVETYVIAVNDPRCDPAVLHLLPEQVLEPDDGGALLTRVGEGWTVPVVRYRLGDRVAPAECRCGRGDGLRVLGRADDMVKFRGATFGIGEVLDVVRSVPGVTEAQLGLAGADGDRRTAERLTVRFLGTADAEDVTAELLRAFDRFRQVMSHHPKAVTAVRAERLARIDRTTKVPPATWSKWSEEDR</sequence>
<dbReference type="InterPro" id="IPR051414">
    <property type="entry name" value="Adenylate-forming_Reductase"/>
</dbReference>
<dbReference type="Pfam" id="PF00501">
    <property type="entry name" value="AMP-binding"/>
    <property type="match status" value="1"/>
</dbReference>
<name>A0ABN2PM06_9ACTN</name>
<evidence type="ECO:0000256" key="2">
    <source>
        <dbReference type="ARBA" id="ARBA00022553"/>
    </source>
</evidence>
<dbReference type="InterPro" id="IPR000873">
    <property type="entry name" value="AMP-dep_synth/lig_dom"/>
</dbReference>
<evidence type="ECO:0000313" key="4">
    <source>
        <dbReference type="EMBL" id="GAA1925297.1"/>
    </source>
</evidence>
<dbReference type="Proteomes" id="UP001501303">
    <property type="component" value="Unassembled WGS sequence"/>
</dbReference>
<keyword evidence="1" id="KW-0596">Phosphopantetheine</keyword>
<gene>
    <name evidence="4" type="ORF">GCM10009716_36920</name>
</gene>
<dbReference type="PANTHER" id="PTHR43439">
    <property type="entry name" value="PHENYLACETATE-COENZYME A LIGASE"/>
    <property type="match status" value="1"/>
</dbReference>
<proteinExistence type="predicted"/>
<evidence type="ECO:0000259" key="3">
    <source>
        <dbReference type="Pfam" id="PF00501"/>
    </source>
</evidence>
<accession>A0ABN2PM06</accession>
<organism evidence="4 5">
    <name type="scientific">Streptomyces sodiiphilus</name>
    <dbReference type="NCBI Taxonomy" id="226217"/>
    <lineage>
        <taxon>Bacteria</taxon>
        <taxon>Bacillati</taxon>
        <taxon>Actinomycetota</taxon>
        <taxon>Actinomycetes</taxon>
        <taxon>Kitasatosporales</taxon>
        <taxon>Streptomycetaceae</taxon>
        <taxon>Streptomyces</taxon>
    </lineage>
</organism>
<evidence type="ECO:0000313" key="5">
    <source>
        <dbReference type="Proteomes" id="UP001501303"/>
    </source>
</evidence>
<reference evidence="4 5" key="1">
    <citation type="journal article" date="2019" name="Int. J. Syst. Evol. Microbiol.">
        <title>The Global Catalogue of Microorganisms (GCM) 10K type strain sequencing project: providing services to taxonomists for standard genome sequencing and annotation.</title>
        <authorList>
            <consortium name="The Broad Institute Genomics Platform"/>
            <consortium name="The Broad Institute Genome Sequencing Center for Infectious Disease"/>
            <person name="Wu L."/>
            <person name="Ma J."/>
        </authorList>
    </citation>
    <scope>NUCLEOTIDE SEQUENCE [LARGE SCALE GENOMIC DNA]</scope>
    <source>
        <strain evidence="4 5">JCM 13581</strain>
    </source>
</reference>
<keyword evidence="5" id="KW-1185">Reference proteome</keyword>
<dbReference type="SUPFAM" id="SSF56801">
    <property type="entry name" value="Acetyl-CoA synthetase-like"/>
    <property type="match status" value="1"/>
</dbReference>
<protein>
    <recommendedName>
        <fullName evidence="3">AMP-dependent synthetase/ligase domain-containing protein</fullName>
    </recommendedName>
</protein>
<dbReference type="InterPro" id="IPR042099">
    <property type="entry name" value="ANL_N_sf"/>
</dbReference>
<feature type="domain" description="AMP-dependent synthetase/ligase" evidence="3">
    <location>
        <begin position="55"/>
        <end position="222"/>
    </location>
</feature>
<dbReference type="PANTHER" id="PTHR43439:SF2">
    <property type="entry name" value="ENZYME, PUTATIVE (JCVI)-RELATED"/>
    <property type="match status" value="1"/>
</dbReference>